<dbReference type="InterPro" id="IPR026834">
    <property type="entry name" value="LHH"/>
</dbReference>
<accession>A0ABR8Y454</accession>
<reference evidence="3 4" key="1">
    <citation type="submission" date="2020-08" db="EMBL/GenBank/DDBJ databases">
        <title>A Genomic Blueprint of the Chicken Gut Microbiome.</title>
        <authorList>
            <person name="Gilroy R."/>
            <person name="Ravi A."/>
            <person name="Getino M."/>
            <person name="Pursley I."/>
            <person name="Horton D.L."/>
            <person name="Alikhan N.-F."/>
            <person name="Baker D."/>
            <person name="Gharbi K."/>
            <person name="Hall N."/>
            <person name="Watson M."/>
            <person name="Adriaenssens E.M."/>
            <person name="Foster-Nyarko E."/>
            <person name="Jarju S."/>
            <person name="Secka A."/>
            <person name="Antonio M."/>
            <person name="Oren A."/>
            <person name="Chaudhuri R."/>
            <person name="La Ragione R.M."/>
            <person name="Hildebrand F."/>
            <person name="Pallen M.J."/>
        </authorList>
    </citation>
    <scope>NUCLEOTIDE SEQUENCE [LARGE SCALE GENOMIC DNA]</scope>
    <source>
        <strain evidence="3 4">Sa1CVN1</strain>
    </source>
</reference>
<dbReference type="Proteomes" id="UP000620874">
    <property type="component" value="Unassembled WGS sequence"/>
</dbReference>
<sequence>MHSYKSSLTNLSNEIKTASKNITSIQYNSLNLPSKVTFKDGSTITYLYAADGTKLRTVHKTGSTATTTDYCGNVVYENGSQKYLLTEEGYVTLADNKYHYYLKDHQGNNRVVISSTGTVEETNHYYPFGEVFAATNNVQPYKYNGKEFDNKNGLNWYDYGARHYDAALGRFVSIDPLSEQDYPSSPYVYCGGNPVIRIDKDGKIWDTVWDIGNMLYDAGAAVAAHIRGDHVSAQSHWVDLGVDAVAAALPFVPAGTTKPLKAADKGVDAVKTAKQVDKASDVTGTAIKDKTLKIEISPENKIDRSLLNPPSKSGNAPTFKQDGTPVDIHHEGQNPNGPFKEMHWQEHRGKGNFKKNHPNLGQPSKIDRKEFEKAKKEYWKKEYEQ</sequence>
<feature type="region of interest" description="Disordered" evidence="1">
    <location>
        <begin position="303"/>
        <end position="371"/>
    </location>
</feature>
<dbReference type="PANTHER" id="PTHR32305:SF15">
    <property type="entry name" value="PROTEIN RHSA-RELATED"/>
    <property type="match status" value="1"/>
</dbReference>
<evidence type="ECO:0000259" key="2">
    <source>
        <dbReference type="Pfam" id="PF14411"/>
    </source>
</evidence>
<gene>
    <name evidence="3" type="ORF">H9625_00685</name>
</gene>
<evidence type="ECO:0000313" key="4">
    <source>
        <dbReference type="Proteomes" id="UP000620874"/>
    </source>
</evidence>
<name>A0ABR8Y454_9BACT</name>
<proteinExistence type="predicted"/>
<dbReference type="InterPro" id="IPR022385">
    <property type="entry name" value="Rhs_assc_core"/>
</dbReference>
<dbReference type="PANTHER" id="PTHR32305">
    <property type="match status" value="1"/>
</dbReference>
<dbReference type="InterPro" id="IPR050708">
    <property type="entry name" value="T6SS_VgrG/RHS"/>
</dbReference>
<dbReference type="Pfam" id="PF14411">
    <property type="entry name" value="LHH"/>
    <property type="match status" value="1"/>
</dbReference>
<dbReference type="EMBL" id="JACSPP010000001">
    <property type="protein sequence ID" value="MBD8038976.1"/>
    <property type="molecule type" value="Genomic_DNA"/>
</dbReference>
<feature type="compositionally biased region" description="Polar residues" evidence="1">
    <location>
        <begin position="308"/>
        <end position="318"/>
    </location>
</feature>
<comment type="caution">
    <text evidence="3">The sequence shown here is derived from an EMBL/GenBank/DDBJ whole genome shotgun (WGS) entry which is preliminary data.</text>
</comment>
<dbReference type="Gene3D" id="2.180.10.10">
    <property type="entry name" value="RHS repeat-associated core"/>
    <property type="match status" value="1"/>
</dbReference>
<dbReference type="NCBIfam" id="TIGR03696">
    <property type="entry name" value="Rhs_assc_core"/>
    <property type="match status" value="1"/>
</dbReference>
<protein>
    <recommendedName>
        <fullName evidence="2">LHH domain-containing protein</fullName>
    </recommendedName>
</protein>
<feature type="domain" description="LHH" evidence="2">
    <location>
        <begin position="312"/>
        <end position="385"/>
    </location>
</feature>
<organism evidence="3 4">
    <name type="scientific">Phocaeicola intestinalis</name>
    <dbReference type="NCBI Taxonomy" id="2762212"/>
    <lineage>
        <taxon>Bacteria</taxon>
        <taxon>Pseudomonadati</taxon>
        <taxon>Bacteroidota</taxon>
        <taxon>Bacteroidia</taxon>
        <taxon>Bacteroidales</taxon>
        <taxon>Bacteroidaceae</taxon>
        <taxon>Phocaeicola</taxon>
    </lineage>
</organism>
<evidence type="ECO:0000313" key="3">
    <source>
        <dbReference type="EMBL" id="MBD8038976.1"/>
    </source>
</evidence>
<feature type="compositionally biased region" description="Basic and acidic residues" evidence="1">
    <location>
        <begin position="340"/>
        <end position="349"/>
    </location>
</feature>
<evidence type="ECO:0000256" key="1">
    <source>
        <dbReference type="SAM" id="MobiDB-lite"/>
    </source>
</evidence>
<keyword evidence="4" id="KW-1185">Reference proteome</keyword>